<accession>A0A6A8GN17</accession>
<dbReference type="Gene3D" id="2.30.30.40">
    <property type="entry name" value="SH3 Domains"/>
    <property type="match status" value="1"/>
</dbReference>
<dbReference type="Pfam" id="PF01584">
    <property type="entry name" value="CheW"/>
    <property type="match status" value="1"/>
</dbReference>
<name>A0A6A8GN17_9EURY</name>
<dbReference type="RefSeq" id="WP_151164839.1">
    <property type="nucleotide sequence ID" value="NZ_WKJO01000003.1"/>
</dbReference>
<evidence type="ECO:0000313" key="2">
    <source>
        <dbReference type="EMBL" id="MRX23777.1"/>
    </source>
</evidence>
<dbReference type="Proteomes" id="UP000439022">
    <property type="component" value="Unassembled WGS sequence"/>
</dbReference>
<proteinExistence type="predicted"/>
<dbReference type="InterPro" id="IPR002545">
    <property type="entry name" value="CheW-lke_dom"/>
</dbReference>
<dbReference type="GO" id="GO:0007165">
    <property type="term" value="P:signal transduction"/>
    <property type="evidence" value="ECO:0007669"/>
    <property type="project" value="InterPro"/>
</dbReference>
<evidence type="ECO:0000313" key="3">
    <source>
        <dbReference type="Proteomes" id="UP000439022"/>
    </source>
</evidence>
<feature type="domain" description="CheW-like" evidence="1">
    <location>
        <begin position="14"/>
        <end position="149"/>
    </location>
</feature>
<gene>
    <name evidence="2" type="ORF">GJR96_17685</name>
</gene>
<dbReference type="GO" id="GO:0005829">
    <property type="term" value="C:cytosol"/>
    <property type="evidence" value="ECO:0007669"/>
    <property type="project" value="TreeGrafter"/>
</dbReference>
<dbReference type="SMART" id="SM00260">
    <property type="entry name" value="CheW"/>
    <property type="match status" value="1"/>
</dbReference>
<dbReference type="EMBL" id="WKJO01000003">
    <property type="protein sequence ID" value="MRX23777.1"/>
    <property type="molecule type" value="Genomic_DNA"/>
</dbReference>
<dbReference type="GO" id="GO:0006935">
    <property type="term" value="P:chemotaxis"/>
    <property type="evidence" value="ECO:0007669"/>
    <property type="project" value="InterPro"/>
</dbReference>
<organism evidence="2 3">
    <name type="scientific">Haloferax litoreum</name>
    <dbReference type="NCBI Taxonomy" id="2666140"/>
    <lineage>
        <taxon>Archaea</taxon>
        <taxon>Methanobacteriati</taxon>
        <taxon>Methanobacteriota</taxon>
        <taxon>Stenosarchaea group</taxon>
        <taxon>Halobacteria</taxon>
        <taxon>Halobacteriales</taxon>
        <taxon>Haloferacaceae</taxon>
        <taxon>Haloferax</taxon>
    </lineage>
</organism>
<dbReference type="AlphaFoldDB" id="A0A6A8GN17"/>
<protein>
    <submittedName>
        <fullName evidence="2">Chemotaxis protein CheW</fullName>
    </submittedName>
</protein>
<reference evidence="2 3" key="1">
    <citation type="submission" date="2019-11" db="EMBL/GenBank/DDBJ databases">
        <title>Whole genome sequence of Haloferax sp. MBLA0076.</title>
        <authorList>
            <person name="Seo M.-J."/>
            <person name="Cho E.-S."/>
        </authorList>
    </citation>
    <scope>NUCLEOTIDE SEQUENCE [LARGE SCALE GENOMIC DNA]</scope>
    <source>
        <strain evidence="2 3">MBLA0076</strain>
    </source>
</reference>
<dbReference type="PROSITE" id="PS50851">
    <property type="entry name" value="CHEW"/>
    <property type="match status" value="1"/>
</dbReference>
<dbReference type="SUPFAM" id="SSF50341">
    <property type="entry name" value="CheW-like"/>
    <property type="match status" value="1"/>
</dbReference>
<dbReference type="InterPro" id="IPR036061">
    <property type="entry name" value="CheW-like_dom_sf"/>
</dbReference>
<keyword evidence="3" id="KW-1185">Reference proteome</keyword>
<dbReference type="PANTHER" id="PTHR22617:SF23">
    <property type="entry name" value="CHEMOTAXIS PROTEIN CHEW"/>
    <property type="match status" value="1"/>
</dbReference>
<comment type="caution">
    <text evidence="2">The sequence shown here is derived from an EMBL/GenBank/DDBJ whole genome shotgun (WGS) entry which is preliminary data.</text>
</comment>
<sequence>MAVGDHPDATLDEPTQVLEFTVGDERYCVVLDSVAEIIDRQLSRSLPDAPPHVVGVMDYRGVTTTLVDTARLLGVGSNPEASRVIVFDTGKEDDDVYGWLVDEVYRVTDLDPSDVDDSPFGDDRTRGIVRTDDGLVVWVDPPTESPSNP</sequence>
<evidence type="ECO:0000259" key="1">
    <source>
        <dbReference type="PROSITE" id="PS50851"/>
    </source>
</evidence>
<dbReference type="Gene3D" id="2.40.50.180">
    <property type="entry name" value="CheA-289, Domain 4"/>
    <property type="match status" value="1"/>
</dbReference>
<dbReference type="PANTHER" id="PTHR22617">
    <property type="entry name" value="CHEMOTAXIS SENSOR HISTIDINE KINASE-RELATED"/>
    <property type="match status" value="1"/>
</dbReference>
<dbReference type="InterPro" id="IPR039315">
    <property type="entry name" value="CheW"/>
</dbReference>